<dbReference type="Gene3D" id="3.40.50.1000">
    <property type="entry name" value="HAD superfamily/HAD-like"/>
    <property type="match status" value="1"/>
</dbReference>
<reference evidence="7" key="1">
    <citation type="journal article" date="2020" name="J Insects Food Feed">
        <title>The yellow mealworm (Tenebrio molitor) genome: a resource for the emerging insects as food and feed industry.</title>
        <authorList>
            <person name="Eriksson T."/>
            <person name="Andere A."/>
            <person name="Kelstrup H."/>
            <person name="Emery V."/>
            <person name="Picard C."/>
        </authorList>
    </citation>
    <scope>NUCLEOTIDE SEQUENCE</scope>
    <source>
        <strain evidence="7">Stoneville</strain>
        <tissue evidence="7">Whole head</tissue>
    </source>
</reference>
<dbReference type="SUPFAM" id="SSF52540">
    <property type="entry name" value="P-loop containing nucleoside triphosphate hydrolases"/>
    <property type="match status" value="1"/>
</dbReference>
<dbReference type="InterPro" id="IPR008984">
    <property type="entry name" value="SMAD_FHA_dom_sf"/>
</dbReference>
<dbReference type="Gene3D" id="2.60.200.20">
    <property type="match status" value="1"/>
</dbReference>
<evidence type="ECO:0000313" key="8">
    <source>
        <dbReference type="Proteomes" id="UP000719412"/>
    </source>
</evidence>
<dbReference type="InterPro" id="IPR041388">
    <property type="entry name" value="FHA_2"/>
</dbReference>
<dbReference type="CDD" id="cd22671">
    <property type="entry name" value="FHA_APTX-like"/>
    <property type="match status" value="1"/>
</dbReference>
<organism evidence="7 8">
    <name type="scientific">Tenebrio molitor</name>
    <name type="common">Yellow mealworm beetle</name>
    <dbReference type="NCBI Taxonomy" id="7067"/>
    <lineage>
        <taxon>Eukaryota</taxon>
        <taxon>Metazoa</taxon>
        <taxon>Ecdysozoa</taxon>
        <taxon>Arthropoda</taxon>
        <taxon>Hexapoda</taxon>
        <taxon>Insecta</taxon>
        <taxon>Pterygota</taxon>
        <taxon>Neoptera</taxon>
        <taxon>Endopterygota</taxon>
        <taxon>Coleoptera</taxon>
        <taxon>Polyphaga</taxon>
        <taxon>Cucujiformia</taxon>
        <taxon>Tenebrionidae</taxon>
        <taxon>Tenebrio</taxon>
    </lineage>
</organism>
<evidence type="ECO:0000256" key="1">
    <source>
        <dbReference type="ARBA" id="ARBA00004123"/>
    </source>
</evidence>
<dbReference type="InterPro" id="IPR006550">
    <property type="entry name" value="PNKP"/>
</dbReference>
<dbReference type="FunFam" id="2.60.200.20:FF:000058">
    <property type="entry name" value="GM26347"/>
    <property type="match status" value="1"/>
</dbReference>
<dbReference type="FunFam" id="3.40.50.1000:FF:000078">
    <property type="entry name" value="Bifunctional polynucleotide phosphatase/kinase"/>
    <property type="match status" value="1"/>
</dbReference>
<dbReference type="InterPro" id="IPR006551">
    <property type="entry name" value="Polynucleotide_phosphatase"/>
</dbReference>
<sequence length="510" mass="57897">MALSSRICYLKCVRNTQKRINLPHEKPVMIGRNEETGITDLHVSRNHLECTADLNNSKVLVKTLGKSHSGCNGYALLQGETYSLKHGDTIEVRLGFHEFDVIFESSSDDEERPAKKQKMDCFKLNSKTSSNTFTKSGKWEEIDGRELLIYTADKCVPQSAIAAFDLDGTIIKTKSGARFPKDPDDWVLNFNNIPQKLQQLHEEDHKIVFFTNQSGLGNDFSKLKGYKGKIEAIIAKLAVPTQVFIATSKSIYRKPAPGMWNVLTEAKNGNVDVDIDKSFFVGDAAGREKNWAPKKNKDHSICDRLFALNLGLKFYTPEEYFLKASSVSHIMPEFDPRVVADETYPQISTDKQEVIIMVGSPGSGKSYFCKSQLLPKGYVLVSRDKLGTWQKCAKMLEDCIQRKQSVVIDNTNPDKDSRQRFIDVAKRNSVACRCFVMTTTHRQAKHNNRFREMTDKSHVAVGDLVLNSYKKGYQEPEMSEGFSEIVKIPFIPKFDKAEHEKLYRMFLLED</sequence>
<dbReference type="SUPFAM" id="SSF49879">
    <property type="entry name" value="SMAD/FHA domain"/>
    <property type="match status" value="1"/>
</dbReference>
<accession>A0A8J6H9D1</accession>
<dbReference type="GO" id="GO:0006281">
    <property type="term" value="P:DNA repair"/>
    <property type="evidence" value="ECO:0007669"/>
    <property type="project" value="UniProtKB-KW"/>
</dbReference>
<dbReference type="Pfam" id="PF13671">
    <property type="entry name" value="AAA_33"/>
    <property type="match status" value="1"/>
</dbReference>
<comment type="subcellular location">
    <subcellularLocation>
        <location evidence="1">Nucleus</location>
    </subcellularLocation>
</comment>
<dbReference type="CDD" id="cd01625">
    <property type="entry name" value="HAD_PNP"/>
    <property type="match status" value="1"/>
</dbReference>
<dbReference type="PANTHER" id="PTHR12083:SF9">
    <property type="entry name" value="BIFUNCTIONAL POLYNUCLEOTIDE PHOSPHATASE_KINASE"/>
    <property type="match status" value="1"/>
</dbReference>
<keyword evidence="2" id="KW-0227">DNA damage</keyword>
<dbReference type="Pfam" id="PF08645">
    <property type="entry name" value="PNK3P"/>
    <property type="match status" value="1"/>
</dbReference>
<dbReference type="GO" id="GO:0046404">
    <property type="term" value="F:ATP-dependent polydeoxyribonucleotide 5'-hydroxyl-kinase activity"/>
    <property type="evidence" value="ECO:0007669"/>
    <property type="project" value="InterPro"/>
</dbReference>
<evidence type="ECO:0000256" key="2">
    <source>
        <dbReference type="ARBA" id="ARBA00022763"/>
    </source>
</evidence>
<dbReference type="NCBIfam" id="TIGR01664">
    <property type="entry name" value="DNA-3'-Pase"/>
    <property type="match status" value="1"/>
</dbReference>
<evidence type="ECO:0000313" key="7">
    <source>
        <dbReference type="EMBL" id="KAH0810161.1"/>
    </source>
</evidence>
<keyword evidence="3" id="KW-0378">Hydrolase</keyword>
<dbReference type="Proteomes" id="UP000719412">
    <property type="component" value="Unassembled WGS sequence"/>
</dbReference>
<dbReference type="Gene3D" id="3.40.50.300">
    <property type="entry name" value="P-loop containing nucleotide triphosphate hydrolases"/>
    <property type="match status" value="1"/>
</dbReference>
<dbReference type="InterPro" id="IPR027417">
    <property type="entry name" value="P-loop_NTPase"/>
</dbReference>
<evidence type="ECO:0000256" key="5">
    <source>
        <dbReference type="ARBA" id="ARBA00023242"/>
    </source>
</evidence>
<proteinExistence type="predicted"/>
<name>A0A8J6H9D1_TENMO</name>
<dbReference type="InterPro" id="IPR023214">
    <property type="entry name" value="HAD_sf"/>
</dbReference>
<keyword evidence="5" id="KW-0539">Nucleus</keyword>
<keyword evidence="8" id="KW-1185">Reference proteome</keyword>
<dbReference type="GO" id="GO:0005634">
    <property type="term" value="C:nucleus"/>
    <property type="evidence" value="ECO:0007669"/>
    <property type="project" value="UniProtKB-SubCell"/>
</dbReference>
<dbReference type="EMBL" id="JABDTM020027685">
    <property type="protein sequence ID" value="KAH0810161.1"/>
    <property type="molecule type" value="Genomic_DNA"/>
</dbReference>
<dbReference type="InterPro" id="IPR006549">
    <property type="entry name" value="HAD-SF_hydro_IIIA"/>
</dbReference>
<dbReference type="PANTHER" id="PTHR12083">
    <property type="entry name" value="BIFUNCTIONAL POLYNUCLEOTIDE PHOSPHATASE/KINASE"/>
    <property type="match status" value="1"/>
</dbReference>
<dbReference type="AlphaFoldDB" id="A0A8J6H9D1"/>
<protein>
    <recommendedName>
        <fullName evidence="6">PNK FHA domain-containing protein</fullName>
    </recommendedName>
</protein>
<dbReference type="Pfam" id="PF17913">
    <property type="entry name" value="FHA_2"/>
    <property type="match status" value="1"/>
</dbReference>
<evidence type="ECO:0000256" key="3">
    <source>
        <dbReference type="ARBA" id="ARBA00022801"/>
    </source>
</evidence>
<dbReference type="InterPro" id="IPR013954">
    <property type="entry name" value="PNK3P"/>
</dbReference>
<evidence type="ECO:0000256" key="4">
    <source>
        <dbReference type="ARBA" id="ARBA00023204"/>
    </source>
</evidence>
<feature type="domain" description="PNK FHA" evidence="6">
    <location>
        <begin position="8"/>
        <end position="76"/>
    </location>
</feature>
<evidence type="ECO:0000259" key="6">
    <source>
        <dbReference type="Pfam" id="PF17913"/>
    </source>
</evidence>
<dbReference type="InterPro" id="IPR036412">
    <property type="entry name" value="HAD-like_sf"/>
</dbReference>
<dbReference type="FunFam" id="3.40.50.300:FF:000737">
    <property type="entry name" value="Bifunctional polynucleotide phosphatase/kinase"/>
    <property type="match status" value="1"/>
</dbReference>
<keyword evidence="4" id="KW-0234">DNA repair</keyword>
<dbReference type="NCBIfam" id="TIGR01662">
    <property type="entry name" value="HAD-SF-IIIA"/>
    <property type="match status" value="1"/>
</dbReference>
<gene>
    <name evidence="7" type="ORF">GEV33_012634</name>
</gene>
<comment type="caution">
    <text evidence="7">The sequence shown here is derived from an EMBL/GenBank/DDBJ whole genome shotgun (WGS) entry which is preliminary data.</text>
</comment>
<dbReference type="NCBIfam" id="TIGR01663">
    <property type="entry name" value="PNK-3'Pase"/>
    <property type="match status" value="1"/>
</dbReference>
<dbReference type="GO" id="GO:0046403">
    <property type="term" value="F:polynucleotide 3'-phosphatase activity"/>
    <property type="evidence" value="ECO:0007669"/>
    <property type="project" value="InterPro"/>
</dbReference>
<dbReference type="GO" id="GO:0003690">
    <property type="term" value="F:double-stranded DNA binding"/>
    <property type="evidence" value="ECO:0007669"/>
    <property type="project" value="TreeGrafter"/>
</dbReference>
<dbReference type="SUPFAM" id="SSF56784">
    <property type="entry name" value="HAD-like"/>
    <property type="match status" value="1"/>
</dbReference>
<reference evidence="7" key="2">
    <citation type="submission" date="2021-08" db="EMBL/GenBank/DDBJ databases">
        <authorList>
            <person name="Eriksson T."/>
        </authorList>
    </citation>
    <scope>NUCLEOTIDE SEQUENCE</scope>
    <source>
        <strain evidence="7">Stoneville</strain>
        <tissue evidence="7">Whole head</tissue>
    </source>
</reference>